<keyword evidence="1" id="KW-0732">Signal</keyword>
<dbReference type="EMBL" id="CADCTW010000064">
    <property type="protein sequence ID" value="CAA9309444.1"/>
    <property type="molecule type" value="Genomic_DNA"/>
</dbReference>
<feature type="signal peptide" evidence="1">
    <location>
        <begin position="1"/>
        <end position="19"/>
    </location>
</feature>
<dbReference type="Gene3D" id="2.60.120.560">
    <property type="entry name" value="Exo-inulinase, domain 1"/>
    <property type="match status" value="1"/>
</dbReference>
<feature type="chain" id="PRO_5026709557" description="3-keto-disaccharide hydrolase domain-containing protein" evidence="1">
    <location>
        <begin position="20"/>
        <end position="214"/>
    </location>
</feature>
<evidence type="ECO:0008006" key="3">
    <source>
        <dbReference type="Google" id="ProtNLM"/>
    </source>
</evidence>
<name>A0A6J4KNU6_9BACT</name>
<dbReference type="AlphaFoldDB" id="A0A6J4KNU6"/>
<protein>
    <recommendedName>
        <fullName evidence="3">3-keto-disaccharide hydrolase domain-containing protein</fullName>
    </recommendedName>
</protein>
<proteinExistence type="predicted"/>
<gene>
    <name evidence="2" type="ORF">AVDCRST_MAG68-1087</name>
</gene>
<organism evidence="2">
    <name type="scientific">uncultured Gemmatimonadota bacterium</name>
    <dbReference type="NCBI Taxonomy" id="203437"/>
    <lineage>
        <taxon>Bacteria</taxon>
        <taxon>Pseudomonadati</taxon>
        <taxon>Gemmatimonadota</taxon>
        <taxon>environmental samples</taxon>
    </lineage>
</organism>
<sequence>MRKILPFVAVLAFATPLAAQHNHGHAQGHAHEMGALPDGWKARLDRGTDMSKVHFMAMSGGYHAILGPAAVFYRPADQARGMYTVQARFNQRKAPTHPEAYGLVYGARGLEGDAQEYFYFLVRGDGKYSVRHRAGSEVHTLQDWTEHAAVAKQDSAGAASNLLAVRVGDTTVDLMVNGTRVAQYPRAQMSATDGVHGLRINHNLDVLVDQYSRQ</sequence>
<evidence type="ECO:0000256" key="1">
    <source>
        <dbReference type="SAM" id="SignalP"/>
    </source>
</evidence>
<accession>A0A6J4KNU6</accession>
<evidence type="ECO:0000313" key="2">
    <source>
        <dbReference type="EMBL" id="CAA9309444.1"/>
    </source>
</evidence>
<reference evidence="2" key="1">
    <citation type="submission" date="2020-02" db="EMBL/GenBank/DDBJ databases">
        <authorList>
            <person name="Meier V. D."/>
        </authorList>
    </citation>
    <scope>NUCLEOTIDE SEQUENCE</scope>
    <source>
        <strain evidence="2">AVDCRST_MAG68</strain>
    </source>
</reference>